<proteinExistence type="predicted"/>
<keyword evidence="2" id="KW-1133">Transmembrane helix</keyword>
<evidence type="ECO:0000259" key="4">
    <source>
        <dbReference type="PROSITE" id="PS50943"/>
    </source>
</evidence>
<name>A0AAE3GCN6_9PSEU</name>
<dbReference type="Gene3D" id="3.40.50.300">
    <property type="entry name" value="P-loop containing nucleotide triphosphate hydrolases"/>
    <property type="match status" value="1"/>
</dbReference>
<dbReference type="InterPro" id="IPR027417">
    <property type="entry name" value="P-loop_NTPase"/>
</dbReference>
<evidence type="ECO:0000259" key="3">
    <source>
        <dbReference type="PROSITE" id="PS50837"/>
    </source>
</evidence>
<dbReference type="SMART" id="SM00530">
    <property type="entry name" value="HTH_XRE"/>
    <property type="match status" value="1"/>
</dbReference>
<dbReference type="AlphaFoldDB" id="A0AAE3GCN6"/>
<sequence>MSARLRRVSRSEHAVVRGAEVTSQIGPLLRQLRRQAGMSQEQLAEAADLSVRTIRRLETGRGSDTRVGTLRLLAEALDLSPADRRRLLAEAGAVPTSADPAEDTTAENTTAENTTRQNTAAESTAEHPPAGDGAAGGERPGGVGASPAPVRPRGFSASRDALAEAADVLAQVVSGRLRREEEQRGVHDPFPLPVRWQPLPEQLTDDSTRIHRGRRVAAAKPLDLTGDLTDIVAVYRRIPSGRLVVLGQAGSGKTILMLRFTLDYLDTRADTDPVPVIFSLGSWDPTAVGLRDWLIDQLLRDHPDLVARAPNGSTLAAALVEAGHILPVLDGFDEIADDLHGAALDALNATTLPMLVTSRPAEYTAAVEAGDVLTWSAGISLTGLTPADLVDYLPRTTRRIAEGGGGGETRSPWDPVLDELRHRPDSQACATLTAVLSTPLMVLLARTVYGAPPGRDPVELLDTARFPTADALEDHLLASFVPTVYRPEPARPATGRQRCRRNWDPDRVQRWLGYLAHHVDQLGVPDLAWWRLGDSLRRSSRILAVVLASTLVTAVVDWLVLVPPSTLGVPGTSPPGLVLVDGLLVGPVVGLAFGLVYGLLVVVGGIRFEPSRVRIRLSGARLAGGVLARTYATRFAAGVLGGFVVGLGYETAKALVNVVFFGLPLTIEVTLVDMFLRGLIFGPAAGAVFGLVSVLETPLNADTVTSPIAMLATNRATVFRQILVLVPMAAVTIGFGGRLVVDAFQGLLGPLIWDLTGGLLLGALGGLVGTLSYALAFTAWGQWVVLVRCWMPLTGRLPWAVTAFLDDAYHRGVLRQAGAVYQFRHARLQDHLSRVHQERHAAPALLGAPAGAAL</sequence>
<dbReference type="SUPFAM" id="SSF47413">
    <property type="entry name" value="lambda repressor-like DNA-binding domains"/>
    <property type="match status" value="1"/>
</dbReference>
<keyword evidence="2" id="KW-0812">Transmembrane</keyword>
<dbReference type="PROSITE" id="PS50943">
    <property type="entry name" value="HTH_CROC1"/>
    <property type="match status" value="1"/>
</dbReference>
<accession>A0AAE3GCN6</accession>
<reference evidence="5" key="1">
    <citation type="submission" date="2022-06" db="EMBL/GenBank/DDBJ databases">
        <title>Genomic Encyclopedia of Archaeal and Bacterial Type Strains, Phase II (KMG-II): from individual species to whole genera.</title>
        <authorList>
            <person name="Goeker M."/>
        </authorList>
    </citation>
    <scope>NUCLEOTIDE SEQUENCE</scope>
    <source>
        <strain evidence="5">DSM 43935</strain>
    </source>
</reference>
<dbReference type="PROSITE" id="PS50837">
    <property type="entry name" value="NACHT"/>
    <property type="match status" value="1"/>
</dbReference>
<feature type="domain" description="HTH cro/C1-type" evidence="4">
    <location>
        <begin position="29"/>
        <end position="84"/>
    </location>
</feature>
<organism evidence="5 6">
    <name type="scientific">Goodfellowiella coeruleoviolacea</name>
    <dbReference type="NCBI Taxonomy" id="334858"/>
    <lineage>
        <taxon>Bacteria</taxon>
        <taxon>Bacillati</taxon>
        <taxon>Actinomycetota</taxon>
        <taxon>Actinomycetes</taxon>
        <taxon>Pseudonocardiales</taxon>
        <taxon>Pseudonocardiaceae</taxon>
        <taxon>Goodfellowiella</taxon>
    </lineage>
</organism>
<protein>
    <submittedName>
        <fullName evidence="5">NACHT domain-containing protein</fullName>
    </submittedName>
</protein>
<feature type="compositionally biased region" description="Gly residues" evidence="1">
    <location>
        <begin position="133"/>
        <end position="144"/>
    </location>
</feature>
<dbReference type="EMBL" id="JAMTCK010000003">
    <property type="protein sequence ID" value="MCP2164817.1"/>
    <property type="molecule type" value="Genomic_DNA"/>
</dbReference>
<feature type="domain" description="NACHT" evidence="3">
    <location>
        <begin position="241"/>
        <end position="347"/>
    </location>
</feature>
<evidence type="ECO:0000313" key="6">
    <source>
        <dbReference type="Proteomes" id="UP001206128"/>
    </source>
</evidence>
<dbReference type="Pfam" id="PF05729">
    <property type="entry name" value="NACHT"/>
    <property type="match status" value="1"/>
</dbReference>
<dbReference type="InterPro" id="IPR010982">
    <property type="entry name" value="Lambda_DNA-bd_dom_sf"/>
</dbReference>
<dbReference type="InterPro" id="IPR007111">
    <property type="entry name" value="NACHT_NTPase"/>
</dbReference>
<dbReference type="Gene3D" id="1.10.260.40">
    <property type="entry name" value="lambda repressor-like DNA-binding domains"/>
    <property type="match status" value="1"/>
</dbReference>
<dbReference type="GO" id="GO:0003677">
    <property type="term" value="F:DNA binding"/>
    <property type="evidence" value="ECO:0007669"/>
    <property type="project" value="InterPro"/>
</dbReference>
<dbReference type="InterPro" id="IPR001387">
    <property type="entry name" value="Cro/C1-type_HTH"/>
</dbReference>
<feature type="transmembrane region" description="Helical" evidence="2">
    <location>
        <begin position="761"/>
        <end position="786"/>
    </location>
</feature>
<feature type="transmembrane region" description="Helical" evidence="2">
    <location>
        <begin position="542"/>
        <end position="562"/>
    </location>
</feature>
<keyword evidence="2" id="KW-0472">Membrane</keyword>
<feature type="region of interest" description="Disordered" evidence="1">
    <location>
        <begin position="91"/>
        <end position="154"/>
    </location>
</feature>
<gene>
    <name evidence="5" type="ORF">LX83_001657</name>
</gene>
<dbReference type="CDD" id="cd00093">
    <property type="entry name" value="HTH_XRE"/>
    <property type="match status" value="1"/>
</dbReference>
<comment type="caution">
    <text evidence="5">The sequence shown here is derived from an EMBL/GenBank/DDBJ whole genome shotgun (WGS) entry which is preliminary data.</text>
</comment>
<evidence type="ECO:0000313" key="5">
    <source>
        <dbReference type="EMBL" id="MCP2164817.1"/>
    </source>
</evidence>
<keyword evidence="6" id="KW-1185">Reference proteome</keyword>
<dbReference type="Proteomes" id="UP001206128">
    <property type="component" value="Unassembled WGS sequence"/>
</dbReference>
<evidence type="ECO:0000256" key="1">
    <source>
        <dbReference type="SAM" id="MobiDB-lite"/>
    </source>
</evidence>
<dbReference type="Pfam" id="PF01381">
    <property type="entry name" value="HTH_3"/>
    <property type="match status" value="1"/>
</dbReference>
<feature type="transmembrane region" description="Helical" evidence="2">
    <location>
        <begin position="582"/>
        <end position="606"/>
    </location>
</feature>
<feature type="transmembrane region" description="Helical" evidence="2">
    <location>
        <begin position="722"/>
        <end position="741"/>
    </location>
</feature>
<evidence type="ECO:0000256" key="2">
    <source>
        <dbReference type="SAM" id="Phobius"/>
    </source>
</evidence>
<feature type="transmembrane region" description="Helical" evidence="2">
    <location>
        <begin position="626"/>
        <end position="649"/>
    </location>
</feature>
<feature type="compositionally biased region" description="Low complexity" evidence="1">
    <location>
        <begin position="106"/>
        <end position="132"/>
    </location>
</feature>